<feature type="compositionally biased region" description="Basic and acidic residues" evidence="8">
    <location>
        <begin position="441"/>
        <end position="452"/>
    </location>
</feature>
<dbReference type="PROSITE" id="PS50158">
    <property type="entry name" value="ZF_CCHC"/>
    <property type="match status" value="1"/>
</dbReference>
<dbReference type="Proteomes" id="UP001161247">
    <property type="component" value="Chromosome 6"/>
</dbReference>
<feature type="compositionally biased region" description="Basic and acidic residues" evidence="8">
    <location>
        <begin position="114"/>
        <end position="126"/>
    </location>
</feature>
<dbReference type="SMART" id="SM00581">
    <property type="entry name" value="PSP"/>
    <property type="match status" value="1"/>
</dbReference>
<evidence type="ECO:0000256" key="6">
    <source>
        <dbReference type="ARBA" id="ARBA00023242"/>
    </source>
</evidence>
<feature type="region of interest" description="Disordered" evidence="8">
    <location>
        <begin position="415"/>
        <end position="534"/>
    </location>
</feature>
<feature type="region of interest" description="Disordered" evidence="8">
    <location>
        <begin position="286"/>
        <end position="325"/>
    </location>
</feature>
<comment type="similarity">
    <text evidence="2">Belongs to the ZCCHC8 family.</text>
</comment>
<evidence type="ECO:0000256" key="8">
    <source>
        <dbReference type="SAM" id="MobiDB-lite"/>
    </source>
</evidence>
<evidence type="ECO:0000256" key="5">
    <source>
        <dbReference type="ARBA" id="ARBA00022833"/>
    </source>
</evidence>
<evidence type="ECO:0000256" key="7">
    <source>
        <dbReference type="PROSITE-ProRule" id="PRU00047"/>
    </source>
</evidence>
<feature type="region of interest" description="Disordered" evidence="8">
    <location>
        <begin position="1"/>
        <end position="21"/>
    </location>
</feature>
<dbReference type="GO" id="GO:0005654">
    <property type="term" value="C:nucleoplasm"/>
    <property type="evidence" value="ECO:0007669"/>
    <property type="project" value="UniProtKB-SubCell"/>
</dbReference>
<dbReference type="EMBL" id="OX459123">
    <property type="protein sequence ID" value="CAI9109988.1"/>
    <property type="molecule type" value="Genomic_DNA"/>
</dbReference>
<evidence type="ECO:0000256" key="4">
    <source>
        <dbReference type="ARBA" id="ARBA00022771"/>
    </source>
</evidence>
<evidence type="ECO:0000259" key="9">
    <source>
        <dbReference type="PROSITE" id="PS50158"/>
    </source>
</evidence>
<keyword evidence="4 7" id="KW-0863">Zinc-finger</keyword>
<dbReference type="GO" id="GO:0008270">
    <property type="term" value="F:zinc ion binding"/>
    <property type="evidence" value="ECO:0007669"/>
    <property type="project" value="UniProtKB-KW"/>
</dbReference>
<dbReference type="GO" id="GO:0003723">
    <property type="term" value="F:RNA binding"/>
    <property type="evidence" value="ECO:0007669"/>
    <property type="project" value="TreeGrafter"/>
</dbReference>
<sequence length="534" mass="59397">MEPEEIISLGADSPGGGDEIDELNSKCESENHMVEEVKEIGEISGSSGDDLDRETQCLPVADNGDIMIETPPSFEISVETSETVAVTETMASSLPVQAENVCLTAKTETILSNDRGDDLPPSDREISASSLSGVKRRRVTVDEELPSVKVAYKSLTRDSKRKLEELLQQWSKWHAQHCSSSTELGNALESGEDTYFPAIQVGTNKSSAVSFWMESETRENVNKLIEPDEKFVPLYDRGFSLALTSMDGSNNQGILEVGEGSRCFNCGSYSHSLKECPKPRDNAAVNNARKQHISRRNQNASSRNPTRYYQNTPGGKYDGLKPGTLDPETRKLLGLGELDPPPWLNRMRQIGYPPAYFAVEEEDQPSGITIFGDDEIIEDGEEGEILENSFTKPDKRMIVKFPGVNAPIPEKADKKLWSTRPAESSLYRDRSSSRYNQTPDSRSRGYFHDRRPPSRGFDDDEPPPPGCENESPTAFGNSRRHSTSDSAYYSQRDSLEPRSSSFGRSFSERGRRHPLDRDGSLHHSYGYLSSSSPR</sequence>
<dbReference type="InterPro" id="IPR006568">
    <property type="entry name" value="PSP_pro-rich"/>
</dbReference>
<dbReference type="PANTHER" id="PTHR13316:SF0">
    <property type="entry name" value="ZINC FINGER CCHC DOMAIN-CONTAINING PROTEIN 8"/>
    <property type="match status" value="1"/>
</dbReference>
<organism evidence="10 11">
    <name type="scientific">Oldenlandia corymbosa var. corymbosa</name>
    <dbReference type="NCBI Taxonomy" id="529605"/>
    <lineage>
        <taxon>Eukaryota</taxon>
        <taxon>Viridiplantae</taxon>
        <taxon>Streptophyta</taxon>
        <taxon>Embryophyta</taxon>
        <taxon>Tracheophyta</taxon>
        <taxon>Spermatophyta</taxon>
        <taxon>Magnoliopsida</taxon>
        <taxon>eudicotyledons</taxon>
        <taxon>Gunneridae</taxon>
        <taxon>Pentapetalae</taxon>
        <taxon>asterids</taxon>
        <taxon>lamiids</taxon>
        <taxon>Gentianales</taxon>
        <taxon>Rubiaceae</taxon>
        <taxon>Rubioideae</taxon>
        <taxon>Spermacoceae</taxon>
        <taxon>Hedyotis-Oldenlandia complex</taxon>
        <taxon>Oldenlandia</taxon>
    </lineage>
</organism>
<protein>
    <submittedName>
        <fullName evidence="10">OLC1v1009938C1</fullName>
    </submittedName>
</protein>
<evidence type="ECO:0000256" key="1">
    <source>
        <dbReference type="ARBA" id="ARBA00004642"/>
    </source>
</evidence>
<evidence type="ECO:0000256" key="3">
    <source>
        <dbReference type="ARBA" id="ARBA00022723"/>
    </source>
</evidence>
<proteinExistence type="inferred from homology"/>
<accession>A0AAV1DQ24</accession>
<keyword evidence="6" id="KW-0539">Nucleus</keyword>
<dbReference type="InterPro" id="IPR052115">
    <property type="entry name" value="NEXT_complex_subunit_ZCCHC8"/>
</dbReference>
<dbReference type="InterPro" id="IPR036875">
    <property type="entry name" value="Znf_CCHC_sf"/>
</dbReference>
<feature type="compositionally biased region" description="Basic and acidic residues" evidence="8">
    <location>
        <begin position="506"/>
        <end position="521"/>
    </location>
</feature>
<dbReference type="Pfam" id="PF04046">
    <property type="entry name" value="PSP"/>
    <property type="match status" value="1"/>
</dbReference>
<evidence type="ECO:0000313" key="11">
    <source>
        <dbReference type="Proteomes" id="UP001161247"/>
    </source>
</evidence>
<feature type="domain" description="CCHC-type" evidence="9">
    <location>
        <begin position="262"/>
        <end position="278"/>
    </location>
</feature>
<dbReference type="PANTHER" id="PTHR13316">
    <property type="entry name" value="ZINC FINGER, CCHC DOMAIN CONTAINING 8"/>
    <property type="match status" value="1"/>
</dbReference>
<keyword evidence="3" id="KW-0479">Metal-binding</keyword>
<gene>
    <name evidence="10" type="ORF">OLC1_LOCUS17751</name>
</gene>
<dbReference type="GO" id="GO:0071013">
    <property type="term" value="C:catalytic step 2 spliceosome"/>
    <property type="evidence" value="ECO:0007669"/>
    <property type="project" value="TreeGrafter"/>
</dbReference>
<dbReference type="AlphaFoldDB" id="A0AAV1DQ24"/>
<feature type="compositionally biased region" description="Low complexity" evidence="8">
    <location>
        <begin position="522"/>
        <end position="534"/>
    </location>
</feature>
<name>A0AAV1DQ24_OLDCO</name>
<evidence type="ECO:0000313" key="10">
    <source>
        <dbReference type="EMBL" id="CAI9109988.1"/>
    </source>
</evidence>
<dbReference type="SUPFAM" id="SSF57756">
    <property type="entry name" value="Retrovirus zinc finger-like domains"/>
    <property type="match status" value="1"/>
</dbReference>
<evidence type="ECO:0000256" key="2">
    <source>
        <dbReference type="ARBA" id="ARBA00007497"/>
    </source>
</evidence>
<reference evidence="10" key="1">
    <citation type="submission" date="2023-03" db="EMBL/GenBank/DDBJ databases">
        <authorList>
            <person name="Julca I."/>
        </authorList>
    </citation>
    <scope>NUCLEOTIDE SEQUENCE</scope>
</reference>
<feature type="compositionally biased region" description="Polar residues" evidence="8">
    <location>
        <begin position="296"/>
        <end position="313"/>
    </location>
</feature>
<comment type="subcellular location">
    <subcellularLocation>
        <location evidence="1">Nucleus</location>
        <location evidence="1">Nucleoplasm</location>
    </subcellularLocation>
</comment>
<feature type="region of interest" description="Disordered" evidence="8">
    <location>
        <begin position="112"/>
        <end position="133"/>
    </location>
</feature>
<keyword evidence="5" id="KW-0862">Zinc</keyword>
<keyword evidence="11" id="KW-1185">Reference proteome</keyword>
<dbReference type="InterPro" id="IPR001878">
    <property type="entry name" value="Znf_CCHC"/>
</dbReference>